<dbReference type="PIRSF" id="PIRSF001439">
    <property type="entry name" value="CryM"/>
    <property type="match status" value="1"/>
</dbReference>
<evidence type="ECO:0000313" key="3">
    <source>
        <dbReference type="Proteomes" id="UP001595583"/>
    </source>
</evidence>
<evidence type="ECO:0000256" key="1">
    <source>
        <dbReference type="ARBA" id="ARBA00008903"/>
    </source>
</evidence>
<dbReference type="RefSeq" id="WP_378219149.1">
    <property type="nucleotide sequence ID" value="NZ_JBHRTK010000004.1"/>
</dbReference>
<reference evidence="3" key="1">
    <citation type="journal article" date="2019" name="Int. J. Syst. Evol. Microbiol.">
        <title>The Global Catalogue of Microorganisms (GCM) 10K type strain sequencing project: providing services to taxonomists for standard genome sequencing and annotation.</title>
        <authorList>
            <consortium name="The Broad Institute Genomics Platform"/>
            <consortium name="The Broad Institute Genome Sequencing Center for Infectious Disease"/>
            <person name="Wu L."/>
            <person name="Ma J."/>
        </authorList>
    </citation>
    <scope>NUCLEOTIDE SEQUENCE [LARGE SCALE GENOMIC DNA]</scope>
    <source>
        <strain evidence="3">KCTC 52165</strain>
    </source>
</reference>
<dbReference type="SUPFAM" id="SSF51735">
    <property type="entry name" value="NAD(P)-binding Rossmann-fold domains"/>
    <property type="match status" value="1"/>
</dbReference>
<proteinExistence type="inferred from homology"/>
<dbReference type="InterPro" id="IPR023401">
    <property type="entry name" value="ODC_N"/>
</dbReference>
<name>A0ABV7KDT1_9HYPH</name>
<comment type="caution">
    <text evidence="2">The sequence shown here is derived from an EMBL/GenBank/DDBJ whole genome shotgun (WGS) entry which is preliminary data.</text>
</comment>
<dbReference type="PANTHER" id="PTHR13812:SF19">
    <property type="entry name" value="KETIMINE REDUCTASE MU-CRYSTALLIN"/>
    <property type="match status" value="1"/>
</dbReference>
<sequence length="323" mass="34361">MRSTFRQISNDEVSRAVSLDDAALILRYAYLGLHNGATRNHARTRTAVGGARLSTLGGVLPDCGYLGSKSYASCGSETGFAIALFSSETARPLAFLEGEGVTRLKGSVTTALVAERWARKDAAVLSVFGTGVQARAHVEALRRVRPIRQVNVVSRGDASDYVRWVETHAGIGAWQVAADEAAANGDVIVAATRAASPLFDGNLVRPGTFVAALGTSTLDRRELDQTLIDRADRIGVELKISAQAEAGDLTGLGDWDTVAELPDILRDQPATSSADQEIRVFKSTGLGIADIAVAIAAYARLSGEWEPMRAQLTDRSRDLPPQA</sequence>
<organism evidence="2 3">
    <name type="scientific">Aquamicrobium soli</name>
    <dbReference type="NCBI Taxonomy" id="1811518"/>
    <lineage>
        <taxon>Bacteria</taxon>
        <taxon>Pseudomonadati</taxon>
        <taxon>Pseudomonadota</taxon>
        <taxon>Alphaproteobacteria</taxon>
        <taxon>Hyphomicrobiales</taxon>
        <taxon>Phyllobacteriaceae</taxon>
        <taxon>Aquamicrobium</taxon>
    </lineage>
</organism>
<dbReference type="InterPro" id="IPR036291">
    <property type="entry name" value="NAD(P)-bd_dom_sf"/>
</dbReference>
<dbReference type="EMBL" id="JBHRTK010000004">
    <property type="protein sequence ID" value="MFC3205572.1"/>
    <property type="molecule type" value="Genomic_DNA"/>
</dbReference>
<dbReference type="Gene3D" id="3.30.1780.10">
    <property type="entry name" value="ornithine cyclodeaminase, domain 1"/>
    <property type="match status" value="1"/>
</dbReference>
<evidence type="ECO:0000313" key="2">
    <source>
        <dbReference type="EMBL" id="MFC3205572.1"/>
    </source>
</evidence>
<dbReference type="PANTHER" id="PTHR13812">
    <property type="entry name" value="KETIMINE REDUCTASE MU-CRYSTALLIN"/>
    <property type="match status" value="1"/>
</dbReference>
<dbReference type="Pfam" id="PF02423">
    <property type="entry name" value="OCD_Mu_crystall"/>
    <property type="match status" value="1"/>
</dbReference>
<dbReference type="InterPro" id="IPR003462">
    <property type="entry name" value="ODC_Mu_crystall"/>
</dbReference>
<dbReference type="Proteomes" id="UP001595583">
    <property type="component" value="Unassembled WGS sequence"/>
</dbReference>
<gene>
    <name evidence="2" type="ORF">ACFOHJ_05050</name>
</gene>
<protein>
    <submittedName>
        <fullName evidence="2">Ornithine cyclodeaminase family protein</fullName>
    </submittedName>
</protein>
<comment type="similarity">
    <text evidence="1">Belongs to the ornithine cyclodeaminase/mu-crystallin family.</text>
</comment>
<accession>A0ABV7KDT1</accession>
<dbReference type="Gene3D" id="3.40.50.720">
    <property type="entry name" value="NAD(P)-binding Rossmann-like Domain"/>
    <property type="match status" value="1"/>
</dbReference>
<keyword evidence="3" id="KW-1185">Reference proteome</keyword>